<dbReference type="NCBIfam" id="NF038403">
    <property type="entry name" value="perm_prefix_1"/>
    <property type="match status" value="1"/>
</dbReference>
<accession>A0ABW1DN38</accession>
<reference evidence="2" key="1">
    <citation type="journal article" date="2019" name="Int. J. Syst. Evol. Microbiol.">
        <title>The Global Catalogue of Microorganisms (GCM) 10K type strain sequencing project: providing services to taxonomists for standard genome sequencing and annotation.</title>
        <authorList>
            <consortium name="The Broad Institute Genomics Platform"/>
            <consortium name="The Broad Institute Genome Sequencing Center for Infectious Disease"/>
            <person name="Wu L."/>
            <person name="Ma J."/>
        </authorList>
    </citation>
    <scope>NUCLEOTIDE SEQUENCE [LARGE SCALE GENOMIC DNA]</scope>
    <source>
        <strain evidence="2">CGMCC 1.15053</strain>
    </source>
</reference>
<evidence type="ECO:0000313" key="1">
    <source>
        <dbReference type="EMBL" id="MFC5850055.1"/>
    </source>
</evidence>
<dbReference type="EMBL" id="JBHSOH010000035">
    <property type="protein sequence ID" value="MFC5850055.1"/>
    <property type="molecule type" value="Genomic_DNA"/>
</dbReference>
<dbReference type="Proteomes" id="UP001595979">
    <property type="component" value="Unassembled WGS sequence"/>
</dbReference>
<protein>
    <submittedName>
        <fullName evidence="1">Permease prefix domain 1-containing protein</fullName>
    </submittedName>
</protein>
<sequence>MRRADRYIQRATLGLWGQRRADVRAELRGAVEDKLYRYQLLGLSPEAAETAALRDLGSPHRLAWSLGLVHTGTTTLRLSLLLGMAGLLSLQAVAQVATVKSAFGTERSDCRLAVPADLQTAAIQAKYARLLQAYGGPERYLQLCRAGQFEPSALLNVTDLLSALTAGGVPIRALPEATPTTPLLLLGPTGTPEISFGTVEIKGERYLNSPQVLPFLKRATTLPIQVSGLKNPIIHVGDVALQLGTSAAPVWTVDLLSAALEDARTGNASFPLPVKVRTFPSTLPLDPAAPQLAVPGQDGDVFAVVQNALWINTDGAQPETLWVRARQQGRIAFTDEVGSTFQVVSSQAELDRMTARKIKAALVYRVEARDIQHLQLHPVLKGQVRIVPALEK</sequence>
<organism evidence="1 2">
    <name type="scientific">Deinococcus petrolearius</name>
    <dbReference type="NCBI Taxonomy" id="1751295"/>
    <lineage>
        <taxon>Bacteria</taxon>
        <taxon>Thermotogati</taxon>
        <taxon>Deinococcota</taxon>
        <taxon>Deinococci</taxon>
        <taxon>Deinococcales</taxon>
        <taxon>Deinococcaceae</taxon>
        <taxon>Deinococcus</taxon>
    </lineage>
</organism>
<name>A0ABW1DN38_9DEIO</name>
<comment type="caution">
    <text evidence="1">The sequence shown here is derived from an EMBL/GenBank/DDBJ whole genome shotgun (WGS) entry which is preliminary data.</text>
</comment>
<keyword evidence="2" id="KW-1185">Reference proteome</keyword>
<proteinExistence type="predicted"/>
<gene>
    <name evidence="1" type="ORF">ACFPQ6_17265</name>
</gene>
<dbReference type="InterPro" id="IPR047928">
    <property type="entry name" value="Perm_prefix_1"/>
</dbReference>
<dbReference type="RefSeq" id="WP_380051716.1">
    <property type="nucleotide sequence ID" value="NZ_JBHSOH010000035.1"/>
</dbReference>
<evidence type="ECO:0000313" key="2">
    <source>
        <dbReference type="Proteomes" id="UP001595979"/>
    </source>
</evidence>